<dbReference type="EMBL" id="OX596095">
    <property type="protein sequence ID" value="CAI9692636.1"/>
    <property type="molecule type" value="Genomic_DNA"/>
</dbReference>
<accession>A0ACB0DWQ7</accession>
<name>A0ACB0DWQ7_RANTA</name>
<dbReference type="Proteomes" id="UP001162501">
    <property type="component" value="Chromosome 11"/>
</dbReference>
<evidence type="ECO:0000313" key="1">
    <source>
        <dbReference type="EMBL" id="CAI9692636.1"/>
    </source>
</evidence>
<evidence type="ECO:0000313" key="2">
    <source>
        <dbReference type="Proteomes" id="UP001162501"/>
    </source>
</evidence>
<reference evidence="1" key="1">
    <citation type="submission" date="2023-05" db="EMBL/GenBank/DDBJ databases">
        <authorList>
            <consortium name="ELIXIR-Norway"/>
        </authorList>
    </citation>
    <scope>NUCLEOTIDE SEQUENCE</scope>
</reference>
<gene>
    <name evidence="1" type="ORF">MRATA1EN3_LOCUS3849</name>
</gene>
<organism evidence="1 2">
    <name type="scientific">Rangifer tarandus platyrhynchus</name>
    <name type="common">Svalbard reindeer</name>
    <dbReference type="NCBI Taxonomy" id="3082113"/>
    <lineage>
        <taxon>Eukaryota</taxon>
        <taxon>Metazoa</taxon>
        <taxon>Chordata</taxon>
        <taxon>Craniata</taxon>
        <taxon>Vertebrata</taxon>
        <taxon>Euteleostomi</taxon>
        <taxon>Mammalia</taxon>
        <taxon>Eutheria</taxon>
        <taxon>Laurasiatheria</taxon>
        <taxon>Artiodactyla</taxon>
        <taxon>Ruminantia</taxon>
        <taxon>Pecora</taxon>
        <taxon>Cervidae</taxon>
        <taxon>Odocoileinae</taxon>
        <taxon>Rangifer</taxon>
    </lineage>
</organism>
<sequence>MCIVNSGPGPFPARPRGLRALQARAQKRGPEGTSPSGPHSPRAPAVPPAGPRRRRASQRLLGHPDVPAPVMLSVHAQRGLHVQRLDGASLEGWEAPARARQARA</sequence>
<protein>
    <submittedName>
        <fullName evidence="1">Uncharacterized protein</fullName>
    </submittedName>
</protein>
<proteinExistence type="predicted"/>